<dbReference type="EMBL" id="DRCV01000174">
    <property type="protein sequence ID" value="HDK38135.1"/>
    <property type="molecule type" value="Genomic_DNA"/>
</dbReference>
<evidence type="ECO:0000313" key="3">
    <source>
        <dbReference type="EMBL" id="HDK38135.1"/>
    </source>
</evidence>
<organism evidence="3">
    <name type="scientific">Thiolapillus brandeum</name>
    <dbReference type="NCBI Taxonomy" id="1076588"/>
    <lineage>
        <taxon>Bacteria</taxon>
        <taxon>Pseudomonadati</taxon>
        <taxon>Pseudomonadota</taxon>
        <taxon>Gammaproteobacteria</taxon>
        <taxon>Chromatiales</taxon>
        <taxon>Sedimenticolaceae</taxon>
        <taxon>Thiolapillus</taxon>
    </lineage>
</organism>
<name>A0A831K947_9GAMM</name>
<evidence type="ECO:0000259" key="2">
    <source>
        <dbReference type="Pfam" id="PF01648"/>
    </source>
</evidence>
<gene>
    <name evidence="3" type="ORF">ENG92_03880</name>
</gene>
<reference evidence="3" key="1">
    <citation type="journal article" date="2020" name="mSystems">
        <title>Genome- and Community-Level Interaction Insights into Carbon Utilization and Element Cycling Functions of Hydrothermarchaeota in Hydrothermal Sediment.</title>
        <authorList>
            <person name="Zhou Z."/>
            <person name="Liu Y."/>
            <person name="Xu W."/>
            <person name="Pan J."/>
            <person name="Luo Z.H."/>
            <person name="Li M."/>
        </authorList>
    </citation>
    <scope>NUCLEOTIDE SEQUENCE [LARGE SCALE GENOMIC DNA]</scope>
    <source>
        <strain evidence="3">HyVt-26</strain>
    </source>
</reference>
<sequence>MSLHNVVYLQHIEFQTRVYRNIIPDANLLEGREALLGCHAEKQWVDLWHLPLVEESPIEQALLELRASEVIRANKIRAPEARSHFIQDHAWRNRIMNLYGNAKAKYTLRCSRLGKDLLFGEQAPSVSFSRTGSRAVVAVSNLARIGVDIEERGESAQWYSIAEIVDAKDWPAACSSNNDRAGWICRQFVIKEALLKGIGVGLQFPLHAIKLGFSAEGTAVYKKTTGRTQARPTNWHVISEMEHSYSLALAIKAGQTPQALAVSQYHCAPLDASRILRKDETVFFL</sequence>
<dbReference type="GO" id="GO:0008897">
    <property type="term" value="F:holo-[acyl-carrier-protein] synthase activity"/>
    <property type="evidence" value="ECO:0007669"/>
    <property type="project" value="InterPro"/>
</dbReference>
<dbReference type="Proteomes" id="UP000885822">
    <property type="component" value="Unassembled WGS sequence"/>
</dbReference>
<dbReference type="Gene3D" id="3.90.470.20">
    <property type="entry name" value="4'-phosphopantetheinyl transferase domain"/>
    <property type="match status" value="2"/>
</dbReference>
<dbReference type="InterPro" id="IPR037143">
    <property type="entry name" value="4-PPantetheinyl_Trfase_dom_sf"/>
</dbReference>
<dbReference type="Pfam" id="PF01648">
    <property type="entry name" value="ACPS"/>
    <property type="match status" value="1"/>
</dbReference>
<evidence type="ECO:0000256" key="1">
    <source>
        <dbReference type="ARBA" id="ARBA00022679"/>
    </source>
</evidence>
<dbReference type="SUPFAM" id="SSF56214">
    <property type="entry name" value="4'-phosphopantetheinyl transferase"/>
    <property type="match status" value="1"/>
</dbReference>
<feature type="domain" description="4'-phosphopantetheinyl transferase" evidence="2">
    <location>
        <begin position="144"/>
        <end position="248"/>
    </location>
</feature>
<dbReference type="GO" id="GO:0000287">
    <property type="term" value="F:magnesium ion binding"/>
    <property type="evidence" value="ECO:0007669"/>
    <property type="project" value="InterPro"/>
</dbReference>
<dbReference type="AlphaFoldDB" id="A0A831K947"/>
<accession>A0A831K947</accession>
<protein>
    <submittedName>
        <fullName evidence="3">4'-phosphopantetheinyl transferase superfamily protein</fullName>
    </submittedName>
</protein>
<keyword evidence="1 3" id="KW-0808">Transferase</keyword>
<proteinExistence type="predicted"/>
<dbReference type="InterPro" id="IPR008278">
    <property type="entry name" value="4-PPantetheinyl_Trfase_dom"/>
</dbReference>
<comment type="caution">
    <text evidence="3">The sequence shown here is derived from an EMBL/GenBank/DDBJ whole genome shotgun (WGS) entry which is preliminary data.</text>
</comment>